<feature type="region of interest" description="Disordered" evidence="7">
    <location>
        <begin position="32"/>
        <end position="81"/>
    </location>
</feature>
<feature type="compositionally biased region" description="Basic residues" evidence="7">
    <location>
        <begin position="63"/>
        <end position="79"/>
    </location>
</feature>
<feature type="compositionally biased region" description="Low complexity" evidence="7">
    <location>
        <begin position="33"/>
        <end position="48"/>
    </location>
</feature>
<gene>
    <name evidence="8" type="ORF">MYCTH_2294897</name>
</gene>
<evidence type="ECO:0000256" key="3">
    <source>
        <dbReference type="ARBA" id="ARBA00023015"/>
    </source>
</evidence>
<keyword evidence="4" id="KW-0238">DNA-binding</keyword>
<dbReference type="AlphaFoldDB" id="G2Q336"/>
<sequence length="433" mass="46211">MADAGQQSRPSFSGFWKKSAEVLGLKRFRFVESNSGKSKSKNNDSSGNQDATASGNPTLDKAQRRRAQVRRAQTQHRQRKADYVRHLEKDIARIRDMIEAAEQDTRALLNENKILREQLLQTVGKGPSPMSLDQGVALWNEMPQPSQLSSGLLQESGTVTIALGFDEVLNAPAFYVSSPSPSCNPHQPASQRTSPPDAGDFPDLTPAQTQAAINFILALEHICRAHFLPCLYDPNIDASTPIFGFEESGHTLMATSVALRNAPEHIFDAVARTDCALFPNPGPPPVMCPIPQASPATTTPATAAAATTAARTTATNMTTTLTQPATADGMPNEKGSGSDGDGDAGLSWTTTTLTLRSLRGLASSLVPDSAELAPVQAWFELAGRFGVARLADRAVLDALKRELAGAVRCPHFGALIDRASFESAVGRVLGTPT</sequence>
<evidence type="ECO:0000256" key="5">
    <source>
        <dbReference type="ARBA" id="ARBA00023163"/>
    </source>
</evidence>
<dbReference type="KEGG" id="mtm:MYCTH_2294897"/>
<dbReference type="VEuPathDB" id="FungiDB:MYCTH_2294897"/>
<feature type="region of interest" description="Disordered" evidence="7">
    <location>
        <begin position="322"/>
        <end position="344"/>
    </location>
</feature>
<dbReference type="eggNOG" id="ENOG502SPRN">
    <property type="taxonomic scope" value="Eukaryota"/>
</dbReference>
<evidence type="ECO:0000256" key="2">
    <source>
        <dbReference type="ARBA" id="ARBA00007163"/>
    </source>
</evidence>
<evidence type="ECO:0000256" key="4">
    <source>
        <dbReference type="ARBA" id="ARBA00023125"/>
    </source>
</evidence>
<dbReference type="OMA" id="LCMANAP"/>
<dbReference type="EMBL" id="CP003002">
    <property type="protein sequence ID" value="AEO53499.1"/>
    <property type="molecule type" value="Genomic_DNA"/>
</dbReference>
<organism evidence="8 9">
    <name type="scientific">Thermothelomyces thermophilus (strain ATCC 42464 / BCRC 31852 / DSM 1799)</name>
    <name type="common">Sporotrichum thermophile</name>
    <dbReference type="NCBI Taxonomy" id="573729"/>
    <lineage>
        <taxon>Eukaryota</taxon>
        <taxon>Fungi</taxon>
        <taxon>Dikarya</taxon>
        <taxon>Ascomycota</taxon>
        <taxon>Pezizomycotina</taxon>
        <taxon>Sordariomycetes</taxon>
        <taxon>Sordariomycetidae</taxon>
        <taxon>Sordariales</taxon>
        <taxon>Chaetomiaceae</taxon>
        <taxon>Thermothelomyces</taxon>
    </lineage>
</organism>
<dbReference type="GO" id="GO:0090575">
    <property type="term" value="C:RNA polymerase II transcription regulator complex"/>
    <property type="evidence" value="ECO:0007669"/>
    <property type="project" value="TreeGrafter"/>
</dbReference>
<feature type="region of interest" description="Disordered" evidence="7">
    <location>
        <begin position="179"/>
        <end position="205"/>
    </location>
</feature>
<dbReference type="PANTHER" id="PTHR40621">
    <property type="entry name" value="TRANSCRIPTION FACTOR KAPC-RELATED"/>
    <property type="match status" value="1"/>
</dbReference>
<proteinExistence type="inferred from homology"/>
<accession>G2Q336</accession>
<keyword evidence="6" id="KW-0539">Nucleus</keyword>
<keyword evidence="3" id="KW-0805">Transcription regulation</keyword>
<feature type="compositionally biased region" description="Polar residues" evidence="7">
    <location>
        <begin position="179"/>
        <end position="194"/>
    </location>
</feature>
<name>G2Q336_THET4</name>
<dbReference type="InParanoid" id="G2Q336"/>
<dbReference type="GO" id="GO:0001228">
    <property type="term" value="F:DNA-binding transcription activator activity, RNA polymerase II-specific"/>
    <property type="evidence" value="ECO:0007669"/>
    <property type="project" value="TreeGrafter"/>
</dbReference>
<keyword evidence="9" id="KW-1185">Reference proteome</keyword>
<dbReference type="SUPFAM" id="SSF57959">
    <property type="entry name" value="Leucine zipper domain"/>
    <property type="match status" value="1"/>
</dbReference>
<dbReference type="InterPro" id="IPR046347">
    <property type="entry name" value="bZIP_sf"/>
</dbReference>
<dbReference type="InterPro" id="IPR050936">
    <property type="entry name" value="AP-1-like"/>
</dbReference>
<comment type="similarity">
    <text evidence="2">Belongs to the bZIP family.</text>
</comment>
<evidence type="ECO:0008006" key="10">
    <source>
        <dbReference type="Google" id="ProtNLM"/>
    </source>
</evidence>
<dbReference type="GeneID" id="11512918"/>
<dbReference type="Gene3D" id="1.20.5.170">
    <property type="match status" value="1"/>
</dbReference>
<keyword evidence="5" id="KW-0804">Transcription</keyword>
<reference evidence="8 9" key="1">
    <citation type="journal article" date="2011" name="Nat. Biotechnol.">
        <title>Comparative genomic analysis of the thermophilic biomass-degrading fungi Myceliophthora thermophila and Thielavia terrestris.</title>
        <authorList>
            <person name="Berka R.M."/>
            <person name="Grigoriev I.V."/>
            <person name="Otillar R."/>
            <person name="Salamov A."/>
            <person name="Grimwood J."/>
            <person name="Reid I."/>
            <person name="Ishmael N."/>
            <person name="John T."/>
            <person name="Darmond C."/>
            <person name="Moisan M.-C."/>
            <person name="Henrissat B."/>
            <person name="Coutinho P.M."/>
            <person name="Lombard V."/>
            <person name="Natvig D.O."/>
            <person name="Lindquist E."/>
            <person name="Schmutz J."/>
            <person name="Lucas S."/>
            <person name="Harris P."/>
            <person name="Powlowski J."/>
            <person name="Bellemare A."/>
            <person name="Taylor D."/>
            <person name="Butler G."/>
            <person name="de Vries R.P."/>
            <person name="Allijn I.E."/>
            <person name="van den Brink J."/>
            <person name="Ushinsky S."/>
            <person name="Storms R."/>
            <person name="Powell A.J."/>
            <person name="Paulsen I.T."/>
            <person name="Elbourne L.D.H."/>
            <person name="Baker S.E."/>
            <person name="Magnuson J."/>
            <person name="LaBoissiere S."/>
            <person name="Clutterbuck A.J."/>
            <person name="Martinez D."/>
            <person name="Wogulis M."/>
            <person name="de Leon A.L."/>
            <person name="Rey M.W."/>
            <person name="Tsang A."/>
        </authorList>
    </citation>
    <scope>NUCLEOTIDE SEQUENCE [LARGE SCALE GENOMIC DNA]</scope>
    <source>
        <strain evidence="9">ATCC 42464 / BCRC 31852 / DSM 1799</strain>
    </source>
</reference>
<evidence type="ECO:0000313" key="8">
    <source>
        <dbReference type="EMBL" id="AEO53499.1"/>
    </source>
</evidence>
<dbReference type="HOGENOM" id="CLU_036934_3_0_1"/>
<dbReference type="PANTHER" id="PTHR40621:SF11">
    <property type="entry name" value="TRANSCRIPTION FACTOR KAPC-RELATED"/>
    <property type="match status" value="1"/>
</dbReference>
<evidence type="ECO:0000256" key="1">
    <source>
        <dbReference type="ARBA" id="ARBA00004123"/>
    </source>
</evidence>
<dbReference type="Proteomes" id="UP000007322">
    <property type="component" value="Chromosome 1"/>
</dbReference>
<dbReference type="RefSeq" id="XP_003658744.1">
    <property type="nucleotide sequence ID" value="XM_003658696.1"/>
</dbReference>
<protein>
    <recommendedName>
        <fullName evidence="10">BZIP domain-containing protein</fullName>
    </recommendedName>
</protein>
<evidence type="ECO:0000256" key="6">
    <source>
        <dbReference type="ARBA" id="ARBA00023242"/>
    </source>
</evidence>
<evidence type="ECO:0000313" key="9">
    <source>
        <dbReference type="Proteomes" id="UP000007322"/>
    </source>
</evidence>
<comment type="subcellular location">
    <subcellularLocation>
        <location evidence="1">Nucleus</location>
    </subcellularLocation>
</comment>
<dbReference type="OrthoDB" id="5218140at2759"/>
<evidence type="ECO:0000256" key="7">
    <source>
        <dbReference type="SAM" id="MobiDB-lite"/>
    </source>
</evidence>
<dbReference type="GO" id="GO:0000976">
    <property type="term" value="F:transcription cis-regulatory region binding"/>
    <property type="evidence" value="ECO:0007669"/>
    <property type="project" value="InterPro"/>
</dbReference>